<evidence type="ECO:0000259" key="3">
    <source>
        <dbReference type="Pfam" id="PF01370"/>
    </source>
</evidence>
<keyword evidence="1" id="KW-0560">Oxidoreductase</keyword>
<dbReference type="AlphaFoldDB" id="A0AAV9GQD4"/>
<evidence type="ECO:0000256" key="2">
    <source>
        <dbReference type="ARBA" id="ARBA00023445"/>
    </source>
</evidence>
<sequence length="351" mass="38343">MSSSPITSIPTGSRLLVTGANGFLASHICLQLLEKGFKVRGAVRDAAKSTWLLEGRFKEYADKTAIELVSVPDLGAEGAYDEAAKGVAAIIHTAYVTTIAPDPRQVIDPMVNAVDSILRAATREPSVKAVLFTSSAVAASPLLPHVDNGIIERKSWNHAAVEAASAPPPYGASHAAASYAASKVAAEKRVWEFLNSHKDDLHFKVNVVSPAGLIGEPLNEKHVEGQANWVMHAYRGNKVVMDAMQASFYADVKDVALVHVAAMLDPDVNQQRIQCWGHNVHWNEILAILRQLRPDKKFVEDYPEPYHLKVSVAQTRSLELLAKCSRDPEKRGWRSLEDAVSDNVNNPYLTD</sequence>
<accession>A0AAV9GQD4</accession>
<organism evidence="4 5">
    <name type="scientific">Podospora aff. communis PSN243</name>
    <dbReference type="NCBI Taxonomy" id="3040156"/>
    <lineage>
        <taxon>Eukaryota</taxon>
        <taxon>Fungi</taxon>
        <taxon>Dikarya</taxon>
        <taxon>Ascomycota</taxon>
        <taxon>Pezizomycotina</taxon>
        <taxon>Sordariomycetes</taxon>
        <taxon>Sordariomycetidae</taxon>
        <taxon>Sordariales</taxon>
        <taxon>Podosporaceae</taxon>
        <taxon>Podospora</taxon>
    </lineage>
</organism>
<dbReference type="PANTHER" id="PTHR10366">
    <property type="entry name" value="NAD DEPENDENT EPIMERASE/DEHYDRATASE"/>
    <property type="match status" value="1"/>
</dbReference>
<evidence type="ECO:0000256" key="1">
    <source>
        <dbReference type="ARBA" id="ARBA00023002"/>
    </source>
</evidence>
<dbReference type="InterPro" id="IPR050425">
    <property type="entry name" value="NAD(P)_dehydrat-like"/>
</dbReference>
<dbReference type="PANTHER" id="PTHR10366:SF562">
    <property type="entry name" value="ALDEHYDE REDUCTASE II (AFU_ORTHOLOGUE AFUA_1G11360)"/>
    <property type="match status" value="1"/>
</dbReference>
<dbReference type="EMBL" id="MU865933">
    <property type="protein sequence ID" value="KAK4450269.1"/>
    <property type="molecule type" value="Genomic_DNA"/>
</dbReference>
<name>A0AAV9GQD4_9PEZI</name>
<comment type="similarity">
    <text evidence="2">Belongs to the NAD(P)-dependent epimerase/dehydratase family. Dihydroflavonol-4-reductase subfamily.</text>
</comment>
<proteinExistence type="inferred from homology"/>
<reference evidence="4" key="2">
    <citation type="submission" date="2023-05" db="EMBL/GenBank/DDBJ databases">
        <authorList>
            <consortium name="Lawrence Berkeley National Laboratory"/>
            <person name="Steindorff A."/>
            <person name="Hensen N."/>
            <person name="Bonometti L."/>
            <person name="Westerberg I."/>
            <person name="Brannstrom I.O."/>
            <person name="Guillou S."/>
            <person name="Cros-Aarteil S."/>
            <person name="Calhoun S."/>
            <person name="Haridas S."/>
            <person name="Kuo A."/>
            <person name="Mondo S."/>
            <person name="Pangilinan J."/>
            <person name="Riley R."/>
            <person name="Labutti K."/>
            <person name="Andreopoulos B."/>
            <person name="Lipzen A."/>
            <person name="Chen C."/>
            <person name="Yanf M."/>
            <person name="Daum C."/>
            <person name="Ng V."/>
            <person name="Clum A."/>
            <person name="Ohm R."/>
            <person name="Martin F."/>
            <person name="Silar P."/>
            <person name="Natvig D."/>
            <person name="Lalanne C."/>
            <person name="Gautier V."/>
            <person name="Ament-Velasquez S.L."/>
            <person name="Kruys A."/>
            <person name="Hutchinson M.I."/>
            <person name="Powell A.J."/>
            <person name="Barry K."/>
            <person name="Miller A.N."/>
            <person name="Grigoriev I.V."/>
            <person name="Debuchy R."/>
            <person name="Gladieux P."/>
            <person name="Thoren M.H."/>
            <person name="Johannesson H."/>
        </authorList>
    </citation>
    <scope>NUCLEOTIDE SEQUENCE</scope>
    <source>
        <strain evidence="4">PSN243</strain>
    </source>
</reference>
<evidence type="ECO:0000313" key="4">
    <source>
        <dbReference type="EMBL" id="KAK4450269.1"/>
    </source>
</evidence>
<dbReference type="GO" id="GO:0016616">
    <property type="term" value="F:oxidoreductase activity, acting on the CH-OH group of donors, NAD or NADP as acceptor"/>
    <property type="evidence" value="ECO:0007669"/>
    <property type="project" value="TreeGrafter"/>
</dbReference>
<dbReference type="SUPFAM" id="SSF51735">
    <property type="entry name" value="NAD(P)-binding Rossmann-fold domains"/>
    <property type="match status" value="1"/>
</dbReference>
<dbReference type="InterPro" id="IPR036291">
    <property type="entry name" value="NAD(P)-bd_dom_sf"/>
</dbReference>
<feature type="domain" description="NAD-dependent epimerase/dehydratase" evidence="3">
    <location>
        <begin position="16"/>
        <end position="269"/>
    </location>
</feature>
<dbReference type="Gene3D" id="3.40.50.720">
    <property type="entry name" value="NAD(P)-binding Rossmann-like Domain"/>
    <property type="match status" value="1"/>
</dbReference>
<dbReference type="Proteomes" id="UP001321760">
    <property type="component" value="Unassembled WGS sequence"/>
</dbReference>
<evidence type="ECO:0000313" key="5">
    <source>
        <dbReference type="Proteomes" id="UP001321760"/>
    </source>
</evidence>
<reference evidence="4" key="1">
    <citation type="journal article" date="2023" name="Mol. Phylogenet. Evol.">
        <title>Genome-scale phylogeny and comparative genomics of the fungal order Sordariales.</title>
        <authorList>
            <person name="Hensen N."/>
            <person name="Bonometti L."/>
            <person name="Westerberg I."/>
            <person name="Brannstrom I.O."/>
            <person name="Guillou S."/>
            <person name="Cros-Aarteil S."/>
            <person name="Calhoun S."/>
            <person name="Haridas S."/>
            <person name="Kuo A."/>
            <person name="Mondo S."/>
            <person name="Pangilinan J."/>
            <person name="Riley R."/>
            <person name="LaButti K."/>
            <person name="Andreopoulos B."/>
            <person name="Lipzen A."/>
            <person name="Chen C."/>
            <person name="Yan M."/>
            <person name="Daum C."/>
            <person name="Ng V."/>
            <person name="Clum A."/>
            <person name="Steindorff A."/>
            <person name="Ohm R.A."/>
            <person name="Martin F."/>
            <person name="Silar P."/>
            <person name="Natvig D.O."/>
            <person name="Lalanne C."/>
            <person name="Gautier V."/>
            <person name="Ament-Velasquez S.L."/>
            <person name="Kruys A."/>
            <person name="Hutchinson M.I."/>
            <person name="Powell A.J."/>
            <person name="Barry K."/>
            <person name="Miller A.N."/>
            <person name="Grigoriev I.V."/>
            <person name="Debuchy R."/>
            <person name="Gladieux P."/>
            <person name="Hiltunen Thoren M."/>
            <person name="Johannesson H."/>
        </authorList>
    </citation>
    <scope>NUCLEOTIDE SEQUENCE</scope>
    <source>
        <strain evidence="4">PSN243</strain>
    </source>
</reference>
<gene>
    <name evidence="4" type="ORF">QBC34DRAFT_461639</name>
</gene>
<comment type="caution">
    <text evidence="4">The sequence shown here is derived from an EMBL/GenBank/DDBJ whole genome shotgun (WGS) entry which is preliminary data.</text>
</comment>
<dbReference type="Pfam" id="PF01370">
    <property type="entry name" value="Epimerase"/>
    <property type="match status" value="1"/>
</dbReference>
<keyword evidence="5" id="KW-1185">Reference proteome</keyword>
<protein>
    <recommendedName>
        <fullName evidence="3">NAD-dependent epimerase/dehydratase domain-containing protein</fullName>
    </recommendedName>
</protein>
<dbReference type="InterPro" id="IPR001509">
    <property type="entry name" value="Epimerase_deHydtase"/>
</dbReference>